<evidence type="ECO:0000256" key="1">
    <source>
        <dbReference type="ARBA" id="ARBA00035112"/>
    </source>
</evidence>
<dbReference type="OrthoDB" id="3687641at2759"/>
<reference evidence="3 4" key="1">
    <citation type="submission" date="2015-06" db="EMBL/GenBank/DDBJ databases">
        <title>Talaromyces atroroseus IBT 11181 draft genome.</title>
        <authorList>
            <person name="Rasmussen K.B."/>
            <person name="Rasmussen S."/>
            <person name="Petersen B."/>
            <person name="Sicheritz-Ponten T."/>
            <person name="Mortensen U.H."/>
            <person name="Thrane U."/>
        </authorList>
    </citation>
    <scope>NUCLEOTIDE SEQUENCE [LARGE SCALE GENOMIC DNA]</scope>
    <source>
        <strain evidence="3 4">IBT 11181</strain>
    </source>
</reference>
<evidence type="ECO:0000256" key="2">
    <source>
        <dbReference type="SAM" id="MobiDB-lite"/>
    </source>
</evidence>
<evidence type="ECO:0000313" key="3">
    <source>
        <dbReference type="EMBL" id="OKL55993.1"/>
    </source>
</evidence>
<proteinExistence type="inferred from homology"/>
<gene>
    <name evidence="3" type="ORF">UA08_08797</name>
</gene>
<dbReference type="Proteomes" id="UP000214365">
    <property type="component" value="Unassembled WGS sequence"/>
</dbReference>
<protein>
    <submittedName>
        <fullName evidence="3">Uncharacterized protein</fullName>
    </submittedName>
</protein>
<comment type="caution">
    <text evidence="3">The sequence shown here is derived from an EMBL/GenBank/DDBJ whole genome shotgun (WGS) entry which is preliminary data.</text>
</comment>
<dbReference type="AlphaFoldDB" id="A0A225AB69"/>
<dbReference type="PANTHER" id="PTHR33365:SF6">
    <property type="entry name" value="OXIDASE USTYA"/>
    <property type="match status" value="1"/>
</dbReference>
<dbReference type="EMBL" id="LFMY01000016">
    <property type="protein sequence ID" value="OKL55993.1"/>
    <property type="molecule type" value="Genomic_DNA"/>
</dbReference>
<dbReference type="RefSeq" id="XP_020116114.1">
    <property type="nucleotide sequence ID" value="XM_020263701.1"/>
</dbReference>
<dbReference type="InterPro" id="IPR021765">
    <property type="entry name" value="UstYa-like"/>
</dbReference>
<accession>A0A225AB69</accession>
<comment type="similarity">
    <text evidence="1">Belongs to the ustYa family.</text>
</comment>
<dbReference type="STRING" id="1441469.A0A225AB69"/>
<feature type="region of interest" description="Disordered" evidence="2">
    <location>
        <begin position="12"/>
        <end position="49"/>
    </location>
</feature>
<name>A0A225AB69_TALAT</name>
<evidence type="ECO:0000313" key="4">
    <source>
        <dbReference type="Proteomes" id="UP000214365"/>
    </source>
</evidence>
<organism evidence="3 4">
    <name type="scientific">Talaromyces atroroseus</name>
    <dbReference type="NCBI Taxonomy" id="1441469"/>
    <lineage>
        <taxon>Eukaryota</taxon>
        <taxon>Fungi</taxon>
        <taxon>Dikarya</taxon>
        <taxon>Ascomycota</taxon>
        <taxon>Pezizomycotina</taxon>
        <taxon>Eurotiomycetes</taxon>
        <taxon>Eurotiomycetidae</taxon>
        <taxon>Eurotiales</taxon>
        <taxon>Trichocomaceae</taxon>
        <taxon>Talaromyces</taxon>
        <taxon>Talaromyces sect. Trachyspermi</taxon>
    </lineage>
</organism>
<dbReference type="GeneID" id="31008553"/>
<dbReference type="GO" id="GO:0043386">
    <property type="term" value="P:mycotoxin biosynthetic process"/>
    <property type="evidence" value="ECO:0007669"/>
    <property type="project" value="InterPro"/>
</dbReference>
<feature type="compositionally biased region" description="Polar residues" evidence="2">
    <location>
        <begin position="25"/>
        <end position="48"/>
    </location>
</feature>
<sequence length="139" mass="15435">MFSSIAYNRLPKDEQQGLAEEQDVTDTGSTVGSVSKRLSTTSNGSGKTSLDIPTLFASLQQTVTVALHGHDPYTDRNDTFRDELWRSINIDEGMIALPDEIAVEKGLPLAQRFPWDHGKGVYLLHGYHNLHCVVCYLSK</sequence>
<dbReference type="PANTHER" id="PTHR33365">
    <property type="entry name" value="YALI0B05434P"/>
    <property type="match status" value="1"/>
</dbReference>
<keyword evidence="4" id="KW-1185">Reference proteome</keyword>